<dbReference type="AlphaFoldDB" id="A0A6I8MET6"/>
<name>A0A6I8MET6_9CORY</name>
<dbReference type="Proteomes" id="UP000423525">
    <property type="component" value="Chromosome"/>
</dbReference>
<evidence type="ECO:0000256" key="6">
    <source>
        <dbReference type="RuleBase" id="RU365089"/>
    </source>
</evidence>
<evidence type="ECO:0000256" key="3">
    <source>
        <dbReference type="ARBA" id="ARBA00022578"/>
    </source>
</evidence>
<accession>A0A6I8MET6</accession>
<evidence type="ECO:0000313" key="8">
    <source>
        <dbReference type="Proteomes" id="UP000423525"/>
    </source>
</evidence>
<sequence>MPLTGGVAYGDRKEVSKHLRGIYTAVNEDEARSALDEFEASELGQKYPQSVKVWRDAWDKFIAFLQFPPAARKVIYTTNSIESMNSELRKATRNRVQFPSDSAAVKTLWLMICNIEDRRAARRAKEGAKVSASAKRLVEGSKTSNWKQAINQLSVAYPDRFAAYL</sequence>
<evidence type="ECO:0000313" key="7">
    <source>
        <dbReference type="EMBL" id="VZH86343.1"/>
    </source>
</evidence>
<dbReference type="PANTHER" id="PTHR33217">
    <property type="entry name" value="TRANSPOSASE FOR INSERTION SEQUENCE ELEMENT IS1081"/>
    <property type="match status" value="1"/>
</dbReference>
<keyword evidence="4 6" id="KW-0238">DNA-binding</keyword>
<protein>
    <recommendedName>
        <fullName evidence="6">Mutator family transposase</fullName>
    </recommendedName>
</protein>
<evidence type="ECO:0000256" key="1">
    <source>
        <dbReference type="ARBA" id="ARBA00002190"/>
    </source>
</evidence>
<keyword evidence="5 6" id="KW-0233">DNA recombination</keyword>
<dbReference type="Pfam" id="PF00872">
    <property type="entry name" value="Transposase_mut"/>
    <property type="match status" value="1"/>
</dbReference>
<evidence type="ECO:0000256" key="5">
    <source>
        <dbReference type="ARBA" id="ARBA00023172"/>
    </source>
</evidence>
<gene>
    <name evidence="7" type="ORF">FRC0190_02256</name>
</gene>
<dbReference type="PANTHER" id="PTHR33217:SF8">
    <property type="entry name" value="MUTATOR FAMILY TRANSPOSASE"/>
    <property type="match status" value="1"/>
</dbReference>
<comment type="similarity">
    <text evidence="2 6">Belongs to the transposase mutator family.</text>
</comment>
<dbReference type="EMBL" id="LR738855">
    <property type="protein sequence ID" value="VZH86343.1"/>
    <property type="molecule type" value="Genomic_DNA"/>
</dbReference>
<keyword evidence="6" id="KW-0814">Transposable element</keyword>
<proteinExistence type="inferred from homology"/>
<comment type="function">
    <text evidence="1 6">Required for the transposition of the insertion element.</text>
</comment>
<dbReference type="GO" id="GO:0006313">
    <property type="term" value="P:DNA transposition"/>
    <property type="evidence" value="ECO:0007669"/>
    <property type="project" value="UniProtKB-UniRule"/>
</dbReference>
<dbReference type="InterPro" id="IPR001207">
    <property type="entry name" value="Transposase_mutator"/>
</dbReference>
<organism evidence="7 8">
    <name type="scientific">Corynebacterium rouxii</name>
    <dbReference type="NCBI Taxonomy" id="2719119"/>
    <lineage>
        <taxon>Bacteria</taxon>
        <taxon>Bacillati</taxon>
        <taxon>Actinomycetota</taxon>
        <taxon>Actinomycetes</taxon>
        <taxon>Mycobacteriales</taxon>
        <taxon>Corynebacteriaceae</taxon>
        <taxon>Corynebacterium</taxon>
    </lineage>
</organism>
<evidence type="ECO:0000256" key="4">
    <source>
        <dbReference type="ARBA" id="ARBA00023125"/>
    </source>
</evidence>
<dbReference type="GO" id="GO:0003677">
    <property type="term" value="F:DNA binding"/>
    <property type="evidence" value="ECO:0007669"/>
    <property type="project" value="UniProtKB-UniRule"/>
</dbReference>
<evidence type="ECO:0000256" key="2">
    <source>
        <dbReference type="ARBA" id="ARBA00010961"/>
    </source>
</evidence>
<dbReference type="GO" id="GO:0004803">
    <property type="term" value="F:transposase activity"/>
    <property type="evidence" value="ECO:0007669"/>
    <property type="project" value="UniProtKB-UniRule"/>
</dbReference>
<keyword evidence="3 6" id="KW-0815">Transposition</keyword>
<reference evidence="7 8" key="1">
    <citation type="submission" date="2019-11" db="EMBL/GenBank/DDBJ databases">
        <authorList>
            <person name="Brisse S."/>
        </authorList>
    </citation>
    <scope>NUCLEOTIDE SEQUENCE [LARGE SCALE GENOMIC DNA]</scope>
    <source>
        <strain evidence="7">FRC0190</strain>
    </source>
</reference>
<dbReference type="KEGG" id="crf:FRC0190_02256"/>